<evidence type="ECO:0000313" key="2">
    <source>
        <dbReference type="Proteomes" id="UP000424080"/>
    </source>
</evidence>
<proteinExistence type="predicted"/>
<protein>
    <submittedName>
        <fullName evidence="1">Uncharacterized protein</fullName>
    </submittedName>
</protein>
<dbReference type="Proteomes" id="UP000424080">
    <property type="component" value="Segment"/>
</dbReference>
<sequence>MSLLDKFSAVEVKNVNRLNEEDLEYVNKKSSEYKRILEYNNKLHSALKTVLDSNIDEYKEISFHTKPYHTYVHNSNDSLGLIRKDISNLHYHYIGDIVGYFTKKYNITCDAENFEIIPNYKRSDLYNHKAYPEYSYHGSEKRFENIENVVVDYNDIIDYLFKHTDMVSFDQHKKESSVALLKDMYRADSHRADIKVAKNGSVQMPTFMSCPEYRKFESENTNKVTSLSVVLEQVYYECGSMFNDKLSPSAFKDTFCVGKPYSPNISEQHSKHVVGDDIVEYYHLNQSGALKIKFRNAQISSKFINKIK</sequence>
<name>A0A5S9BZC5_9CAUD</name>
<accession>A0A5S9BZC5</accession>
<dbReference type="EMBL" id="AP019525">
    <property type="protein sequence ID" value="BBI90800.1"/>
    <property type="molecule type" value="Genomic_DNA"/>
</dbReference>
<organism evidence="1 2">
    <name type="scientific">Tenacibaculum phage PTm5</name>
    <dbReference type="NCBI Taxonomy" id="2547426"/>
    <lineage>
        <taxon>Viruses</taxon>
        <taxon>Duplodnaviria</taxon>
        <taxon>Heunggongvirae</taxon>
        <taxon>Uroviricota</taxon>
        <taxon>Caudoviricetes</taxon>
        <taxon>Shirahamavirus</taxon>
        <taxon>Shirahamavirus PTm1</taxon>
    </lineage>
</organism>
<evidence type="ECO:0000313" key="1">
    <source>
        <dbReference type="EMBL" id="BBI90800.1"/>
    </source>
</evidence>
<reference evidence="1 2" key="1">
    <citation type="journal article" date="2019" name="Arch. Virol.">
        <title>A novel jumbo Tenacibaculum maritimum lytic phage with head-fiber-like appendages.</title>
        <authorList>
            <person name="Kawato Y."/>
            <person name="Istiqomah I."/>
            <person name="Gaafar A.Y."/>
            <person name="Hanaoka M."/>
            <person name="Ishimaru K."/>
            <person name="Yasuike M."/>
            <person name="Nishiki I."/>
            <person name="Nakamura Y."/>
            <person name="Fujiwara A."/>
            <person name="Nakai T."/>
        </authorList>
    </citation>
    <scope>NUCLEOTIDE SEQUENCE [LARGE SCALE GENOMIC DNA]</scope>
    <source>
        <strain evidence="1 2">PTm5</strain>
    </source>
</reference>